<feature type="domain" description="Fe2OG dioxygenase" evidence="13">
    <location>
        <begin position="135"/>
        <end position="242"/>
    </location>
</feature>
<evidence type="ECO:0000256" key="3">
    <source>
        <dbReference type="ARBA" id="ARBA00007443"/>
    </source>
</evidence>
<comment type="subcellular location">
    <subcellularLocation>
        <location evidence="2">Nucleus</location>
    </subcellularLocation>
</comment>
<dbReference type="InterPro" id="IPR019601">
    <property type="entry name" value="Oxoglutarate/Fe-dep_Oase_C"/>
</dbReference>
<dbReference type="FunFam" id="2.60.120.620:FF:000014">
    <property type="entry name" value="Prolyl 3,4-dihydroxylase TPA1"/>
    <property type="match status" value="1"/>
</dbReference>
<keyword evidence="8" id="KW-0408">Iron</keyword>
<dbReference type="GO" id="GO:0009896">
    <property type="term" value="P:positive regulation of catabolic process"/>
    <property type="evidence" value="ECO:0007669"/>
    <property type="project" value="UniProtKB-ARBA"/>
</dbReference>
<evidence type="ECO:0000313" key="14">
    <source>
        <dbReference type="EMBL" id="ORZ21069.1"/>
    </source>
</evidence>
<sequence length="566" mass="63840">MSTLSNDVERSAKRSRLDSQKKHFHTDLLKDATVDKIHKAFQTSQPYLHCKIDQLMDDSLLRAVRQEILSNLHFTVKETDIYKVWQTGDLANLDGLPQDELDKLSQLFTLRNALYSQEFRDFISSVTNCGPLSGTKTDMSINSYNDGCHLLNHDDVIGTRRVSFILYLTDPDHIWDPQDGGALELYPVIEKGIPAVEPSVIIPPQWNQFVMFTVQPGHSFHSVEEVVAQKKPRLSISGWFHIPQKGEPGYNALVEEGQAKSSLEQLQEESDSSSKFDHYQTALDDDAVEGLTEEDLTSLAEWMNPHYLNMATLSKISEQFLDESAVQCKDILNKEVHDRLKKATSEADEQDGFGKDKMVAHGTGSQRGNWECQGPPHKHRYMVVNKTKNSASMMDDDSSKILGDLQAKFSGEPFRHWLAVVTQLLPIGYRGDARRFRPGHDYTLATTNTRGQGVLDVTLCMASTRQTTDKNEDDAQEKWNSGEFGGYECYMAPHDEEEDAAVYKAADEEGALLTMAAGENELALVLRDEGVMRFIKYISARAPGSRWDVAFEYDLPEEDEEQGDDQ</sequence>
<evidence type="ECO:0000256" key="10">
    <source>
        <dbReference type="ARBA" id="ARBA00047444"/>
    </source>
</evidence>
<dbReference type="EMBL" id="MCGE01000005">
    <property type="protein sequence ID" value="ORZ21069.1"/>
    <property type="molecule type" value="Genomic_DNA"/>
</dbReference>
<evidence type="ECO:0000256" key="1">
    <source>
        <dbReference type="ARBA" id="ARBA00001961"/>
    </source>
</evidence>
<name>A0A1X2IRD3_9FUNG</name>
<comment type="cofactor">
    <cofactor evidence="1">
        <name>L-ascorbate</name>
        <dbReference type="ChEBI" id="CHEBI:38290"/>
    </cofactor>
</comment>
<evidence type="ECO:0000256" key="7">
    <source>
        <dbReference type="ARBA" id="ARBA00023002"/>
    </source>
</evidence>
<keyword evidence="5" id="KW-0847">Vitamin C</keyword>
<dbReference type="InterPro" id="IPR005123">
    <property type="entry name" value="Oxoglu/Fe-dep_dioxygenase_dom"/>
</dbReference>
<dbReference type="SMART" id="SM00702">
    <property type="entry name" value="P4Hc"/>
    <property type="match status" value="1"/>
</dbReference>
<protein>
    <recommendedName>
        <fullName evidence="12">uS12 prolyl 3,4-dihydroxylase</fullName>
    </recommendedName>
</protein>
<dbReference type="InterPro" id="IPR043044">
    <property type="entry name" value="TPA1/Ofd1_C"/>
</dbReference>
<proteinExistence type="inferred from homology"/>
<dbReference type="GO" id="GO:0005634">
    <property type="term" value="C:nucleus"/>
    <property type="evidence" value="ECO:0007669"/>
    <property type="project" value="UniProtKB-SubCell"/>
</dbReference>
<dbReference type="Pfam" id="PF13661">
    <property type="entry name" value="2OG-FeII_Oxy_4"/>
    <property type="match status" value="1"/>
</dbReference>
<dbReference type="GO" id="GO:0006449">
    <property type="term" value="P:regulation of translational termination"/>
    <property type="evidence" value="ECO:0007669"/>
    <property type="project" value="TreeGrafter"/>
</dbReference>
<dbReference type="InterPro" id="IPR051842">
    <property type="entry name" value="uS12_prolyl_hydroxylase"/>
</dbReference>
<dbReference type="AlphaFoldDB" id="A0A1X2IRD3"/>
<evidence type="ECO:0000256" key="9">
    <source>
        <dbReference type="ARBA" id="ARBA00023242"/>
    </source>
</evidence>
<dbReference type="Proteomes" id="UP000193560">
    <property type="component" value="Unassembled WGS sequence"/>
</dbReference>
<evidence type="ECO:0000256" key="8">
    <source>
        <dbReference type="ARBA" id="ARBA00023004"/>
    </source>
</evidence>
<dbReference type="GO" id="GO:0005737">
    <property type="term" value="C:cytoplasm"/>
    <property type="evidence" value="ECO:0007669"/>
    <property type="project" value="TreeGrafter"/>
</dbReference>
<dbReference type="Pfam" id="PF10637">
    <property type="entry name" value="Ofd1_CTDD"/>
    <property type="match status" value="1"/>
</dbReference>
<evidence type="ECO:0000256" key="12">
    <source>
        <dbReference type="ARBA" id="ARBA00081607"/>
    </source>
</evidence>
<comment type="catalytic activity">
    <reaction evidence="11">
        <text>[ribosomal protein uS12]-(3S)-3-hydroxy-L-proline + 2-oxoglutarate + O2 = [ribosomal protein uS12]-(3S)-3,4-dihydroxy-L-proline + succinate + CO2</text>
        <dbReference type="Rhea" id="RHEA:54160"/>
        <dbReference type="Rhea" id="RHEA-COMP:13817"/>
        <dbReference type="Rhea" id="RHEA-COMP:13818"/>
        <dbReference type="ChEBI" id="CHEBI:15379"/>
        <dbReference type="ChEBI" id="CHEBI:16526"/>
        <dbReference type="ChEBI" id="CHEBI:16810"/>
        <dbReference type="ChEBI" id="CHEBI:30031"/>
        <dbReference type="ChEBI" id="CHEBI:85428"/>
        <dbReference type="ChEBI" id="CHEBI:138052"/>
    </reaction>
</comment>
<dbReference type="OrthoDB" id="430522at2759"/>
<dbReference type="PROSITE" id="PS51471">
    <property type="entry name" value="FE2OG_OXY"/>
    <property type="match status" value="1"/>
</dbReference>
<evidence type="ECO:0000259" key="13">
    <source>
        <dbReference type="PROSITE" id="PS51471"/>
    </source>
</evidence>
<dbReference type="InterPro" id="IPR039558">
    <property type="entry name" value="TPA1/OFD1_N"/>
</dbReference>
<evidence type="ECO:0000313" key="15">
    <source>
        <dbReference type="Proteomes" id="UP000193560"/>
    </source>
</evidence>
<evidence type="ECO:0000256" key="4">
    <source>
        <dbReference type="ARBA" id="ARBA00022723"/>
    </source>
</evidence>
<comment type="similarity">
    <text evidence="3">Belongs to the TPA1 family.</text>
</comment>
<dbReference type="GO" id="GO:0010604">
    <property type="term" value="P:positive regulation of macromolecule metabolic process"/>
    <property type="evidence" value="ECO:0007669"/>
    <property type="project" value="UniProtKB-ARBA"/>
</dbReference>
<dbReference type="PANTHER" id="PTHR12117">
    <property type="entry name" value="HISTONE ACETYLTRANSFERASE COMPLEX"/>
    <property type="match status" value="1"/>
</dbReference>
<dbReference type="GO" id="GO:0005506">
    <property type="term" value="F:iron ion binding"/>
    <property type="evidence" value="ECO:0007669"/>
    <property type="project" value="InterPro"/>
</dbReference>
<evidence type="ECO:0000256" key="2">
    <source>
        <dbReference type="ARBA" id="ARBA00004123"/>
    </source>
</evidence>
<keyword evidence="7" id="KW-0560">Oxidoreductase</keyword>
<keyword evidence="4" id="KW-0479">Metal-binding</keyword>
<comment type="caution">
    <text evidence="14">The sequence shown here is derived from an EMBL/GenBank/DDBJ whole genome shotgun (WGS) entry which is preliminary data.</text>
</comment>
<gene>
    <name evidence="14" type="ORF">BCR42DRAFT_345659</name>
</gene>
<evidence type="ECO:0000256" key="6">
    <source>
        <dbReference type="ARBA" id="ARBA00022964"/>
    </source>
</evidence>
<keyword evidence="15" id="KW-1185">Reference proteome</keyword>
<comment type="catalytic activity">
    <reaction evidence="10">
        <text>[ribosomal protein uS12]-L-proline + 2-oxoglutarate + O2 = [ribosomal protein uS12]-(3S)-3-hydroxy-L-proline + succinate + CO2</text>
        <dbReference type="Rhea" id="RHEA:54156"/>
        <dbReference type="Rhea" id="RHEA-COMP:13816"/>
        <dbReference type="Rhea" id="RHEA-COMP:13818"/>
        <dbReference type="ChEBI" id="CHEBI:15379"/>
        <dbReference type="ChEBI" id="CHEBI:16526"/>
        <dbReference type="ChEBI" id="CHEBI:16810"/>
        <dbReference type="ChEBI" id="CHEBI:30031"/>
        <dbReference type="ChEBI" id="CHEBI:50342"/>
        <dbReference type="ChEBI" id="CHEBI:85428"/>
    </reaction>
</comment>
<organism evidence="14 15">
    <name type="scientific">Absidia repens</name>
    <dbReference type="NCBI Taxonomy" id="90262"/>
    <lineage>
        <taxon>Eukaryota</taxon>
        <taxon>Fungi</taxon>
        <taxon>Fungi incertae sedis</taxon>
        <taxon>Mucoromycota</taxon>
        <taxon>Mucoromycotina</taxon>
        <taxon>Mucoromycetes</taxon>
        <taxon>Mucorales</taxon>
        <taxon>Cunninghamellaceae</taxon>
        <taxon>Absidia</taxon>
    </lineage>
</organism>
<keyword evidence="9" id="KW-0539">Nucleus</keyword>
<dbReference type="Gene3D" id="2.60.120.620">
    <property type="entry name" value="q2cbj1_9rhob like domain"/>
    <property type="match status" value="1"/>
</dbReference>
<evidence type="ECO:0000256" key="11">
    <source>
        <dbReference type="ARBA" id="ARBA00051966"/>
    </source>
</evidence>
<reference evidence="14 15" key="1">
    <citation type="submission" date="2016-07" db="EMBL/GenBank/DDBJ databases">
        <title>Pervasive Adenine N6-methylation of Active Genes in Fungi.</title>
        <authorList>
            <consortium name="DOE Joint Genome Institute"/>
            <person name="Mondo S.J."/>
            <person name="Dannebaum R.O."/>
            <person name="Kuo R.C."/>
            <person name="Labutti K."/>
            <person name="Haridas S."/>
            <person name="Kuo A."/>
            <person name="Salamov A."/>
            <person name="Ahrendt S.R."/>
            <person name="Lipzen A."/>
            <person name="Sullivan W."/>
            <person name="Andreopoulos W.B."/>
            <person name="Clum A."/>
            <person name="Lindquist E."/>
            <person name="Daum C."/>
            <person name="Ramamoorthy G.K."/>
            <person name="Gryganskyi A."/>
            <person name="Culley D."/>
            <person name="Magnuson J.K."/>
            <person name="James T.Y."/>
            <person name="O'Malley M.A."/>
            <person name="Stajich J.E."/>
            <person name="Spatafora J.W."/>
            <person name="Visel A."/>
            <person name="Grigoriev I.V."/>
        </authorList>
    </citation>
    <scope>NUCLEOTIDE SEQUENCE [LARGE SCALE GENOMIC DNA]</scope>
    <source>
        <strain evidence="14 15">NRRL 1336</strain>
    </source>
</reference>
<accession>A0A1X2IRD3</accession>
<dbReference type="PANTHER" id="PTHR12117:SF0">
    <property type="entry name" value="PROLYL 3-HYDROXYLASE OGFOD1"/>
    <property type="match status" value="1"/>
</dbReference>
<evidence type="ECO:0000256" key="5">
    <source>
        <dbReference type="ARBA" id="ARBA00022896"/>
    </source>
</evidence>
<dbReference type="GO" id="GO:0031543">
    <property type="term" value="F:peptidyl-proline dioxygenase activity"/>
    <property type="evidence" value="ECO:0007669"/>
    <property type="project" value="TreeGrafter"/>
</dbReference>
<dbReference type="InterPro" id="IPR006620">
    <property type="entry name" value="Pro_4_hyd_alph"/>
</dbReference>
<keyword evidence="6" id="KW-0223">Dioxygenase</keyword>
<dbReference type="STRING" id="90262.A0A1X2IRD3"/>
<dbReference type="Gene3D" id="3.60.130.20">
    <property type="entry name" value="Oxoglutarate/iron-dependent oxygenase, C-terminal degradation domain"/>
    <property type="match status" value="1"/>
</dbReference>
<dbReference type="GO" id="GO:0031418">
    <property type="term" value="F:L-ascorbic acid binding"/>
    <property type="evidence" value="ECO:0007669"/>
    <property type="project" value="UniProtKB-KW"/>
</dbReference>